<feature type="compositionally biased region" description="Low complexity" evidence="1">
    <location>
        <begin position="55"/>
        <end position="65"/>
    </location>
</feature>
<feature type="compositionally biased region" description="Polar residues" evidence="1">
    <location>
        <begin position="28"/>
        <end position="42"/>
    </location>
</feature>
<dbReference type="PANTHER" id="PTHR30189">
    <property type="entry name" value="LPS-ASSEMBLY PROTEIN"/>
    <property type="match status" value="1"/>
</dbReference>
<sequence length="831" mass="90420">MPQPVPPPEPPSIVSTSQPGEFAPLAASTPTLFSVSTRTMQTGAVAAPTPPETLPPESSSSISIPKRSAVLLGSPISVGHSVVGAKQPPAKNRNSENKTQPVKERAAAPVLQKSLSVSQLPSVDQQPKEPPPEPNPTEAEDDRLSPLPASEGSGRDSEDDRVPLELPPETPRESDTPVAPSPLEGEPWSEEELVPVSPPRKTQTQQPSPVTPTTGSNGSVVELTSDRQEYEVDRQVVTAEGDVLLRYQGSVVDADRVQLNLPNRIVVGEGNIALKRGAQTIRGDRLEYFFAQDSGFVLNASGEIYQPTAGTDFSGPLPNDTRAFARPLSDRILANQPLSNISNPGGFGAVFGAGRTIQNQSAFQEGGTLNRLRFQADRIDFDSEGAIARNVRFTNDPFSPPELEVRADTARFRRISPLVDEITSTNSRLVFDQGFSIPIFQDRRLIDRRDREPGIVTFGYDAGDRGGVFAERTFQLISTDKVLFRVTPQYFLQKAITEGDYIDPSVFGVRSRLDATLSPTTTLRGTAVFTSLDPEEIAEDELRASLRLRQTIGTRYPHTLNLEYSYRDRLFNGSLGFQTVQSSIGAVLTSPVIPLGNTGINLSYQAGAQIINADTDRIDLLDPVRTNNRVTLNRYQGSATLSRAFTLWRGEALPATPTEGLRYTPVPIVPYLQLTTSATGVYSGYSSSDTQASLSADIGLQGQIGHFSKPFLDYTGFNVSLSQIARNGTSPFLFDRLVDTKVLYAGITQQIYGPFRAGFQTAISLDTGDSISTDYFLEYSRRTYNVILRYNPVLELGSISLRINDFNWLGNPDPFPGSGVRPVIQGVPATD</sequence>
<accession>A0ABV0JMG8</accession>
<gene>
    <name evidence="2" type="ORF">NDI37_09130</name>
</gene>
<dbReference type="Proteomes" id="UP001442494">
    <property type="component" value="Unassembled WGS sequence"/>
</dbReference>
<dbReference type="PANTHER" id="PTHR30189:SF1">
    <property type="entry name" value="LPS-ASSEMBLY PROTEIN LPTD"/>
    <property type="match status" value="1"/>
</dbReference>
<feature type="region of interest" description="Disordered" evidence="1">
    <location>
        <begin position="1"/>
        <end position="66"/>
    </location>
</feature>
<reference evidence="2 3" key="1">
    <citation type="submission" date="2022-04" db="EMBL/GenBank/DDBJ databases">
        <title>Positive selection, recombination, and allopatry shape intraspecific diversity of widespread and dominant cyanobacteria.</title>
        <authorList>
            <person name="Wei J."/>
            <person name="Shu W."/>
            <person name="Hu C."/>
        </authorList>
    </citation>
    <scope>NUCLEOTIDE SEQUENCE [LARGE SCALE GENOMIC DNA]</scope>
    <source>
        <strain evidence="2 3">GB2-A5</strain>
    </source>
</reference>
<dbReference type="InterPro" id="IPR022244">
    <property type="entry name" value="DUF3769"/>
</dbReference>
<feature type="region of interest" description="Disordered" evidence="1">
    <location>
        <begin position="79"/>
        <end position="220"/>
    </location>
</feature>
<organism evidence="2 3">
    <name type="scientific">Funiculus sociatus GB2-A5</name>
    <dbReference type="NCBI Taxonomy" id="2933946"/>
    <lineage>
        <taxon>Bacteria</taxon>
        <taxon>Bacillati</taxon>
        <taxon>Cyanobacteriota</taxon>
        <taxon>Cyanophyceae</taxon>
        <taxon>Coleofasciculales</taxon>
        <taxon>Coleofasciculaceae</taxon>
        <taxon>Funiculus</taxon>
    </lineage>
</organism>
<feature type="compositionally biased region" description="Pro residues" evidence="1">
    <location>
        <begin position="1"/>
        <end position="11"/>
    </location>
</feature>
<evidence type="ECO:0000256" key="1">
    <source>
        <dbReference type="SAM" id="MobiDB-lite"/>
    </source>
</evidence>
<feature type="compositionally biased region" description="Low complexity" evidence="1">
    <location>
        <begin position="202"/>
        <end position="214"/>
    </location>
</feature>
<proteinExistence type="predicted"/>
<feature type="compositionally biased region" description="Basic and acidic residues" evidence="1">
    <location>
        <begin position="93"/>
        <end position="106"/>
    </location>
</feature>
<dbReference type="InterPro" id="IPR050218">
    <property type="entry name" value="LptD"/>
</dbReference>
<evidence type="ECO:0000313" key="2">
    <source>
        <dbReference type="EMBL" id="MEP0864631.1"/>
    </source>
</evidence>
<name>A0ABV0JMG8_9CYAN</name>
<feature type="compositionally biased region" description="Polar residues" evidence="1">
    <location>
        <begin position="113"/>
        <end position="125"/>
    </location>
</feature>
<dbReference type="Pfam" id="PF12600">
    <property type="entry name" value="DUF3769"/>
    <property type="match status" value="1"/>
</dbReference>
<dbReference type="EMBL" id="JAMPKK010000015">
    <property type="protein sequence ID" value="MEP0864631.1"/>
    <property type="molecule type" value="Genomic_DNA"/>
</dbReference>
<protein>
    <submittedName>
        <fullName evidence="2">DUF3769 domain-containing protein</fullName>
    </submittedName>
</protein>
<dbReference type="RefSeq" id="WP_190421626.1">
    <property type="nucleotide sequence ID" value="NZ_JAMPKK010000015.1"/>
</dbReference>
<feature type="compositionally biased region" description="Basic and acidic residues" evidence="1">
    <location>
        <begin position="153"/>
        <end position="163"/>
    </location>
</feature>
<comment type="caution">
    <text evidence="2">The sequence shown here is derived from an EMBL/GenBank/DDBJ whole genome shotgun (WGS) entry which is preliminary data.</text>
</comment>
<keyword evidence="3" id="KW-1185">Reference proteome</keyword>
<evidence type="ECO:0000313" key="3">
    <source>
        <dbReference type="Proteomes" id="UP001442494"/>
    </source>
</evidence>